<comment type="catalytic activity">
    <reaction evidence="5">
        <text>L-glutaminyl-[peptide chain release factor] + S-adenosyl-L-methionine = N(5)-methyl-L-glutaminyl-[peptide chain release factor] + S-adenosyl-L-homocysteine + H(+)</text>
        <dbReference type="Rhea" id="RHEA:42896"/>
        <dbReference type="Rhea" id="RHEA-COMP:10271"/>
        <dbReference type="Rhea" id="RHEA-COMP:10272"/>
        <dbReference type="ChEBI" id="CHEBI:15378"/>
        <dbReference type="ChEBI" id="CHEBI:30011"/>
        <dbReference type="ChEBI" id="CHEBI:57856"/>
        <dbReference type="ChEBI" id="CHEBI:59789"/>
        <dbReference type="ChEBI" id="CHEBI:61891"/>
        <dbReference type="EC" id="2.1.1.297"/>
    </reaction>
</comment>
<evidence type="ECO:0000313" key="7">
    <source>
        <dbReference type="EMBL" id="MCP8999580.1"/>
    </source>
</evidence>
<sequence>MSATELDVESLLGIAERLRSAGCVFAEEEARLLLTAVSDPDEIAAAVEQRVAGYPLEHILGWADFCGLRIELDAGVFVPRRRTGLLVNEAAALLSADPKRVPRESSEPAVVVDLCCGSGAVGAAIAFRIPRLELHAADIDQAAVACARRNIGRVGGEVHQGDLFDALPGPIKGRIRVLAVNAPYVPTGAIESMPHEAREHEALWSLDGGTDGLDFHRRVAAEATEWLRPGGNLIIETSERQAGGTSSILAHAGFAVKTVRSEELDGTVVVGRARPQ</sequence>
<dbReference type="SUPFAM" id="SSF53335">
    <property type="entry name" value="S-adenosyl-L-methionine-dependent methyltransferases"/>
    <property type="match status" value="1"/>
</dbReference>
<dbReference type="PANTHER" id="PTHR18895:SF74">
    <property type="entry name" value="MTRF1L RELEASE FACTOR GLUTAMINE METHYLTRANSFERASE"/>
    <property type="match status" value="1"/>
</dbReference>
<dbReference type="InterPro" id="IPR007848">
    <property type="entry name" value="Small_mtfrase_dom"/>
</dbReference>
<comment type="caution">
    <text evidence="7">The sequence shown here is derived from an EMBL/GenBank/DDBJ whole genome shotgun (WGS) entry which is preliminary data.</text>
</comment>
<protein>
    <recommendedName>
        <fullName evidence="1">peptide chain release factor N(5)-glutamine methyltransferase</fullName>
        <ecNumber evidence="1">2.1.1.297</ecNumber>
    </recommendedName>
</protein>
<dbReference type="NCBIfam" id="TIGR00536">
    <property type="entry name" value="hemK_fam"/>
    <property type="match status" value="1"/>
</dbReference>
<dbReference type="RefSeq" id="WP_254748986.1">
    <property type="nucleotide sequence ID" value="NZ_JANCLV010000004.1"/>
</dbReference>
<gene>
    <name evidence="7" type="ORF">NFC73_07515</name>
</gene>
<dbReference type="Proteomes" id="UP001524318">
    <property type="component" value="Unassembled WGS sequence"/>
</dbReference>
<dbReference type="CDD" id="cd02440">
    <property type="entry name" value="AdoMet_MTases"/>
    <property type="match status" value="1"/>
</dbReference>
<reference evidence="7 8" key="1">
    <citation type="submission" date="2022-06" db="EMBL/GenBank/DDBJ databases">
        <title>Pseudarthrobacter sp. strain RMG13 Genome sequencing and assembly.</title>
        <authorList>
            <person name="Kim I."/>
        </authorList>
    </citation>
    <scope>NUCLEOTIDE SEQUENCE [LARGE SCALE GENOMIC DNA]</scope>
    <source>
        <strain evidence="7 8">RMG13</strain>
    </source>
</reference>
<proteinExistence type="predicted"/>
<organism evidence="7 8">
    <name type="scientific">Pseudarthrobacter humi</name>
    <dbReference type="NCBI Taxonomy" id="2952523"/>
    <lineage>
        <taxon>Bacteria</taxon>
        <taxon>Bacillati</taxon>
        <taxon>Actinomycetota</taxon>
        <taxon>Actinomycetes</taxon>
        <taxon>Micrococcales</taxon>
        <taxon>Micrococcaceae</taxon>
        <taxon>Pseudarthrobacter</taxon>
    </lineage>
</organism>
<dbReference type="InterPro" id="IPR004556">
    <property type="entry name" value="HemK-like"/>
</dbReference>
<dbReference type="Pfam" id="PF05175">
    <property type="entry name" value="MTS"/>
    <property type="match status" value="1"/>
</dbReference>
<evidence type="ECO:0000313" key="8">
    <source>
        <dbReference type="Proteomes" id="UP001524318"/>
    </source>
</evidence>
<dbReference type="EMBL" id="JANCLV010000004">
    <property type="protein sequence ID" value="MCP8999580.1"/>
    <property type="molecule type" value="Genomic_DNA"/>
</dbReference>
<dbReference type="Gene3D" id="3.40.50.150">
    <property type="entry name" value="Vaccinia Virus protein VP39"/>
    <property type="match status" value="1"/>
</dbReference>
<dbReference type="InterPro" id="IPR050320">
    <property type="entry name" value="N5-glutamine_MTase"/>
</dbReference>
<keyword evidence="3" id="KW-0808">Transferase</keyword>
<evidence type="ECO:0000256" key="3">
    <source>
        <dbReference type="ARBA" id="ARBA00022679"/>
    </source>
</evidence>
<evidence type="ECO:0000256" key="5">
    <source>
        <dbReference type="ARBA" id="ARBA00048391"/>
    </source>
</evidence>
<name>A0ABT1LMB0_9MICC</name>
<dbReference type="NCBIfam" id="TIGR03704">
    <property type="entry name" value="PrmC_rel_meth"/>
    <property type="match status" value="1"/>
</dbReference>
<dbReference type="InterPro" id="IPR022446">
    <property type="entry name" value="MeTrfrase_put"/>
</dbReference>
<feature type="domain" description="Methyltransferase small" evidence="6">
    <location>
        <begin position="109"/>
        <end position="168"/>
    </location>
</feature>
<evidence type="ECO:0000256" key="2">
    <source>
        <dbReference type="ARBA" id="ARBA00022603"/>
    </source>
</evidence>
<keyword evidence="8" id="KW-1185">Reference proteome</keyword>
<keyword evidence="4" id="KW-0949">S-adenosyl-L-methionine</keyword>
<dbReference type="PANTHER" id="PTHR18895">
    <property type="entry name" value="HEMK METHYLTRANSFERASE"/>
    <property type="match status" value="1"/>
</dbReference>
<accession>A0ABT1LMB0</accession>
<dbReference type="InterPro" id="IPR029063">
    <property type="entry name" value="SAM-dependent_MTases_sf"/>
</dbReference>
<keyword evidence="2" id="KW-0489">Methyltransferase</keyword>
<evidence type="ECO:0000259" key="6">
    <source>
        <dbReference type="Pfam" id="PF05175"/>
    </source>
</evidence>
<dbReference type="EC" id="2.1.1.297" evidence="1"/>
<evidence type="ECO:0000256" key="4">
    <source>
        <dbReference type="ARBA" id="ARBA00022691"/>
    </source>
</evidence>
<evidence type="ECO:0000256" key="1">
    <source>
        <dbReference type="ARBA" id="ARBA00012771"/>
    </source>
</evidence>